<dbReference type="InterPro" id="IPR013783">
    <property type="entry name" value="Ig-like_fold"/>
</dbReference>
<dbReference type="Pfam" id="PF00001">
    <property type="entry name" value="7tm_1"/>
    <property type="match status" value="1"/>
</dbReference>
<dbReference type="AlphaFoldDB" id="A0A444U0W8"/>
<comment type="caution">
    <text evidence="11">The sequence shown here is derived from an EMBL/GenBank/DDBJ whole genome shotgun (WGS) entry which is preliminary data.</text>
</comment>
<dbReference type="SUPFAM" id="SSF81321">
    <property type="entry name" value="Family A G protein-coupled receptor-like"/>
    <property type="match status" value="1"/>
</dbReference>
<evidence type="ECO:0000259" key="10">
    <source>
        <dbReference type="PROSITE" id="PS50835"/>
    </source>
</evidence>
<dbReference type="SMART" id="SM00409">
    <property type="entry name" value="IG"/>
    <property type="match status" value="2"/>
</dbReference>
<dbReference type="PROSITE" id="PS50835">
    <property type="entry name" value="IG_LIKE"/>
    <property type="match status" value="1"/>
</dbReference>
<sequence>MKNTSDHHLNLCEETTSVRIPQAVVYSLMFLSGTVTNLFVIYLVVSFKKLRTTSNAFIVNGCVADLLVCAFWMPHELILVSTNSSLIMGYHVFKDSLLFLGITVSLLSHSLIAVNRYVLITKVPATYLSVYQRRNTEWMIAISWLLSLVFVLPWLTAQRHPADGCSLHRFAVLTAFSKHRSVLANSYTSGFSAVNIMIQTAVILYCYFKIFRKVQISVKRVSVLNFQIVNNLPYSFPRKDKRLGVYVLSVCCIFLLTTEPMFWVLFLGLFRSVPKGAQTVSWLVFSSLFVLNPFIYTWKNEEFRKSFRSVMMGEFWRGSTVVAPQKPLVSGSSSSTVREGEEMSLTCSTQSNPPAELVWKKLLPQGQSQVVAEGETLFIGKAQPFDSGEYQCEALSALGSSSTNIEITVQVPPRNTTVLVYPSTEVLEGQNITISCKTVSYPAPTIVLKKISNGTTFCSDNGTFEFYYLTTNDTGLYEINVTNDMGYEVEVIEIHVGKRLQEKKSPPYLAILIPTIGASAAVLAAASALFVIHLLRQAKNRGFYELTQLNPAAV</sequence>
<evidence type="ECO:0000256" key="7">
    <source>
        <dbReference type="ARBA" id="ARBA00023224"/>
    </source>
</evidence>
<dbReference type="Gene3D" id="2.60.40.10">
    <property type="entry name" value="Immunoglobulins"/>
    <property type="match status" value="2"/>
</dbReference>
<accession>A0A444U0W8</accession>
<feature type="transmembrane region" description="Helical" evidence="8">
    <location>
        <begin position="97"/>
        <end position="118"/>
    </location>
</feature>
<feature type="transmembrane region" description="Helical" evidence="8">
    <location>
        <begin position="243"/>
        <end position="267"/>
    </location>
</feature>
<dbReference type="SMART" id="SM00408">
    <property type="entry name" value="IGc2"/>
    <property type="match status" value="2"/>
</dbReference>
<feature type="transmembrane region" description="Helical" evidence="8">
    <location>
        <begin position="187"/>
        <end position="208"/>
    </location>
</feature>
<proteinExistence type="predicted"/>
<keyword evidence="2 8" id="KW-0812">Transmembrane</keyword>
<dbReference type="EMBL" id="SCEB01215573">
    <property type="protein sequence ID" value="RXM28802.1"/>
    <property type="molecule type" value="Genomic_DNA"/>
</dbReference>
<keyword evidence="4" id="KW-0297">G-protein coupled receptor</keyword>
<dbReference type="GO" id="GO:0016020">
    <property type="term" value="C:membrane"/>
    <property type="evidence" value="ECO:0007669"/>
    <property type="project" value="UniProtKB-SubCell"/>
</dbReference>
<dbReference type="Pfam" id="PF13927">
    <property type="entry name" value="Ig_3"/>
    <property type="match status" value="1"/>
</dbReference>
<feature type="transmembrane region" description="Helical" evidence="8">
    <location>
        <begin position="138"/>
        <end position="157"/>
    </location>
</feature>
<dbReference type="InterPro" id="IPR003599">
    <property type="entry name" value="Ig_sub"/>
</dbReference>
<keyword evidence="7" id="KW-0807">Transducer</keyword>
<keyword evidence="12" id="KW-1185">Reference proteome</keyword>
<dbReference type="SUPFAM" id="SSF48726">
    <property type="entry name" value="Immunoglobulin"/>
    <property type="match status" value="2"/>
</dbReference>
<feature type="domain" description="G-protein coupled receptors family 1 profile" evidence="9">
    <location>
        <begin position="36"/>
        <end position="296"/>
    </location>
</feature>
<keyword evidence="3 8" id="KW-1133">Transmembrane helix</keyword>
<evidence type="ECO:0000256" key="5">
    <source>
        <dbReference type="ARBA" id="ARBA00023136"/>
    </source>
</evidence>
<feature type="transmembrane region" description="Helical" evidence="8">
    <location>
        <begin position="57"/>
        <end position="77"/>
    </location>
</feature>
<evidence type="ECO:0000313" key="11">
    <source>
        <dbReference type="EMBL" id="RXM28802.1"/>
    </source>
</evidence>
<dbReference type="InterPro" id="IPR000276">
    <property type="entry name" value="GPCR_Rhodpsn"/>
</dbReference>
<dbReference type="PROSITE" id="PS50262">
    <property type="entry name" value="G_PROTEIN_RECEP_F1_2"/>
    <property type="match status" value="1"/>
</dbReference>
<dbReference type="Proteomes" id="UP000289886">
    <property type="component" value="Unassembled WGS sequence"/>
</dbReference>
<evidence type="ECO:0000256" key="2">
    <source>
        <dbReference type="ARBA" id="ARBA00022692"/>
    </source>
</evidence>
<keyword evidence="5 8" id="KW-0472">Membrane</keyword>
<organism evidence="11 12">
    <name type="scientific">Acipenser ruthenus</name>
    <name type="common">Sterlet sturgeon</name>
    <dbReference type="NCBI Taxonomy" id="7906"/>
    <lineage>
        <taxon>Eukaryota</taxon>
        <taxon>Metazoa</taxon>
        <taxon>Chordata</taxon>
        <taxon>Craniata</taxon>
        <taxon>Vertebrata</taxon>
        <taxon>Euteleostomi</taxon>
        <taxon>Actinopterygii</taxon>
        <taxon>Chondrostei</taxon>
        <taxon>Acipenseriformes</taxon>
        <taxon>Acipenseridae</taxon>
        <taxon>Acipenser</taxon>
    </lineage>
</organism>
<dbReference type="CDD" id="cd15211">
    <property type="entry name" value="7tmA_GPR88-like"/>
    <property type="match status" value="1"/>
</dbReference>
<dbReference type="InterPro" id="IPR017452">
    <property type="entry name" value="GPCR_Rhodpsn_7TM"/>
</dbReference>
<dbReference type="InterPro" id="IPR036179">
    <property type="entry name" value="Ig-like_dom_sf"/>
</dbReference>
<evidence type="ECO:0000256" key="8">
    <source>
        <dbReference type="SAM" id="Phobius"/>
    </source>
</evidence>
<comment type="subcellular location">
    <subcellularLocation>
        <location evidence="1">Membrane</location>
        <topology evidence="1">Multi-pass membrane protein</topology>
    </subcellularLocation>
</comment>
<dbReference type="Gene3D" id="1.20.1070.10">
    <property type="entry name" value="Rhodopsin 7-helix transmembrane proteins"/>
    <property type="match status" value="1"/>
</dbReference>
<evidence type="ECO:0000256" key="6">
    <source>
        <dbReference type="ARBA" id="ARBA00023170"/>
    </source>
</evidence>
<reference evidence="11 12" key="1">
    <citation type="submission" date="2019-01" db="EMBL/GenBank/DDBJ databases">
        <title>Draft Genome and Complete Hox-Cluster Characterization of the Sterlet Sturgeon (Acipenser ruthenus).</title>
        <authorList>
            <person name="Wei Q."/>
        </authorList>
    </citation>
    <scope>NUCLEOTIDE SEQUENCE [LARGE SCALE GENOMIC DNA]</scope>
    <source>
        <strain evidence="11">WHYD16114868_AA</strain>
        <tissue evidence="11">Blood</tissue>
    </source>
</reference>
<dbReference type="InterPro" id="IPR003598">
    <property type="entry name" value="Ig_sub2"/>
</dbReference>
<evidence type="ECO:0000259" key="9">
    <source>
        <dbReference type="PROSITE" id="PS50262"/>
    </source>
</evidence>
<feature type="transmembrane region" description="Helical" evidence="8">
    <location>
        <begin position="508"/>
        <end position="535"/>
    </location>
</feature>
<feature type="transmembrane region" description="Helical" evidence="8">
    <location>
        <begin position="23"/>
        <end position="45"/>
    </location>
</feature>
<dbReference type="PRINTS" id="PR00237">
    <property type="entry name" value="GPCRRHODOPSN"/>
</dbReference>
<evidence type="ECO:0000313" key="12">
    <source>
        <dbReference type="Proteomes" id="UP000289886"/>
    </source>
</evidence>
<dbReference type="GO" id="GO:0004930">
    <property type="term" value="F:G protein-coupled receptor activity"/>
    <property type="evidence" value="ECO:0007669"/>
    <property type="project" value="UniProtKB-KW"/>
</dbReference>
<evidence type="ECO:0000256" key="1">
    <source>
        <dbReference type="ARBA" id="ARBA00004141"/>
    </source>
</evidence>
<dbReference type="PANTHER" id="PTHR24240">
    <property type="entry name" value="OPSIN"/>
    <property type="match status" value="1"/>
</dbReference>
<gene>
    <name evidence="11" type="ORF">EOD39_2473</name>
</gene>
<feature type="transmembrane region" description="Helical" evidence="8">
    <location>
        <begin position="279"/>
        <end position="298"/>
    </location>
</feature>
<dbReference type="SMART" id="SM01381">
    <property type="entry name" value="7TM_GPCR_Srsx"/>
    <property type="match status" value="1"/>
</dbReference>
<evidence type="ECO:0000256" key="3">
    <source>
        <dbReference type="ARBA" id="ARBA00022989"/>
    </source>
</evidence>
<dbReference type="InterPro" id="IPR050125">
    <property type="entry name" value="GPCR_opsins"/>
</dbReference>
<keyword evidence="6 11" id="KW-0675">Receptor</keyword>
<dbReference type="InterPro" id="IPR007110">
    <property type="entry name" value="Ig-like_dom"/>
</dbReference>
<feature type="domain" description="Ig-like" evidence="10">
    <location>
        <begin position="324"/>
        <end position="408"/>
    </location>
</feature>
<protein>
    <submittedName>
        <fullName evidence="11">Putative G-protein coupled receptor 88</fullName>
    </submittedName>
</protein>
<name>A0A444U0W8_ACIRT</name>
<evidence type="ECO:0000256" key="4">
    <source>
        <dbReference type="ARBA" id="ARBA00023040"/>
    </source>
</evidence>